<dbReference type="KEGG" id="bpl:BURPS1106A_2554"/>
<dbReference type="EMBL" id="CP000572">
    <property type="protein sequence ID" value="ABN88921.1"/>
    <property type="molecule type" value="Genomic_DNA"/>
</dbReference>
<accession>A3NWT7</accession>
<evidence type="ECO:0000256" key="1">
    <source>
        <dbReference type="SAM" id="MobiDB-lite"/>
    </source>
</evidence>
<feature type="region of interest" description="Disordered" evidence="1">
    <location>
        <begin position="21"/>
        <end position="171"/>
    </location>
</feature>
<feature type="compositionally biased region" description="Low complexity" evidence="1">
    <location>
        <begin position="151"/>
        <end position="163"/>
    </location>
</feature>
<feature type="region of interest" description="Disordered" evidence="1">
    <location>
        <begin position="189"/>
        <end position="314"/>
    </location>
</feature>
<dbReference type="AlphaFoldDB" id="A3NWT7"/>
<protein>
    <submittedName>
        <fullName evidence="2">Uncharacterized protein</fullName>
    </submittedName>
</protein>
<dbReference type="HOGENOM" id="CLU_798491_0_0_4"/>
<feature type="compositionally biased region" description="Basic and acidic residues" evidence="1">
    <location>
        <begin position="217"/>
        <end position="227"/>
    </location>
</feature>
<proteinExistence type="predicted"/>
<dbReference type="Proteomes" id="UP000006738">
    <property type="component" value="Chromosome I"/>
</dbReference>
<evidence type="ECO:0000313" key="3">
    <source>
        <dbReference type="Proteomes" id="UP000006738"/>
    </source>
</evidence>
<reference evidence="2 3" key="1">
    <citation type="submission" date="2007-02" db="EMBL/GenBank/DDBJ databases">
        <authorList>
            <person name="DeShazer D."/>
            <person name="Woods D.E."/>
            <person name="Nierman W.C."/>
        </authorList>
    </citation>
    <scope>NUCLEOTIDE SEQUENCE [LARGE SCALE GENOMIC DNA]</scope>
    <source>
        <strain evidence="2 3">1106a</strain>
    </source>
</reference>
<feature type="compositionally biased region" description="Basic residues" evidence="1">
    <location>
        <begin position="26"/>
        <end position="38"/>
    </location>
</feature>
<name>A3NWT7_BURP0</name>
<evidence type="ECO:0000313" key="2">
    <source>
        <dbReference type="EMBL" id="ABN88921.1"/>
    </source>
</evidence>
<feature type="compositionally biased region" description="Basic residues" evidence="1">
    <location>
        <begin position="60"/>
        <end position="70"/>
    </location>
</feature>
<feature type="compositionally biased region" description="Basic and acidic residues" evidence="1">
    <location>
        <begin position="189"/>
        <end position="209"/>
    </location>
</feature>
<feature type="compositionally biased region" description="Low complexity" evidence="1">
    <location>
        <begin position="284"/>
        <end position="293"/>
    </location>
</feature>
<feature type="compositionally biased region" description="Basic residues" evidence="1">
    <location>
        <begin position="253"/>
        <end position="278"/>
    </location>
</feature>
<gene>
    <name evidence="2" type="ordered locus">BURPS1106A_2554</name>
</gene>
<organism evidence="2 3">
    <name type="scientific">Burkholderia pseudomallei (strain 1106a)</name>
    <dbReference type="NCBI Taxonomy" id="357348"/>
    <lineage>
        <taxon>Bacteria</taxon>
        <taxon>Pseudomonadati</taxon>
        <taxon>Pseudomonadota</taxon>
        <taxon>Betaproteobacteria</taxon>
        <taxon>Burkholderiales</taxon>
        <taxon>Burkholderiaceae</taxon>
        <taxon>Burkholderia</taxon>
        <taxon>pseudomallei group</taxon>
    </lineage>
</organism>
<sequence>MRLPLRVLHDAGHAIPAALGRADARRARRSRAGVRRARRAPDPAHGRRAARAPRLDDARRAHRAPARARRTRPDDQRGAPRAVRRAVEGGGPRSRQHQPGQPARGPFRRVDAHGPPARRAGRHRRGEARRVSAHQAELRDPARPQRRRSAGSRAFRARAAARSGVHRGNAAWRDRRARPRFVLRVERRGTRADSRPLRAFPERRFDGRPRALFPHGGRRDSHRRDRAAQPQLLRRLQPGARHGERPPAAVSRQRARRRAARRAAHEPRRRCAAARRDRRRDAAQARAASVRSGRAAHRALHEHDGRRKRRCPRMPTKPCCPFITGTTRCSASRRRARRACVSRPASS</sequence>